<dbReference type="Gene3D" id="2.40.10.10">
    <property type="entry name" value="Trypsin-like serine proteases"/>
    <property type="match status" value="2"/>
</dbReference>
<dbReference type="Pfam" id="PF13365">
    <property type="entry name" value="Trypsin_2"/>
    <property type="match status" value="1"/>
</dbReference>
<comment type="caution">
    <text evidence="2">The sequence shown here is derived from an EMBL/GenBank/DDBJ whole genome shotgun (WGS) entry which is preliminary data.</text>
</comment>
<dbReference type="SUPFAM" id="SSF50494">
    <property type="entry name" value="Trypsin-like serine proteases"/>
    <property type="match status" value="1"/>
</dbReference>
<dbReference type="Proteomes" id="UP001519363">
    <property type="component" value="Unassembled WGS sequence"/>
</dbReference>
<reference evidence="2 3" key="1">
    <citation type="submission" date="2021-03" db="EMBL/GenBank/DDBJ databases">
        <title>Sequencing the genomes of 1000 actinobacteria strains.</title>
        <authorList>
            <person name="Klenk H.-P."/>
        </authorList>
    </citation>
    <scope>NUCLEOTIDE SEQUENCE [LARGE SCALE GENOMIC DNA]</scope>
    <source>
        <strain evidence="2 3">DSM 44580</strain>
    </source>
</reference>
<feature type="chain" id="PRO_5045992824" description="V8-like Glu-specific endopeptidase" evidence="1">
    <location>
        <begin position="24"/>
        <end position="269"/>
    </location>
</feature>
<name>A0ABS5AQH3_9PSEU</name>
<sequence>MRLLPALGAALLGTLLLAPAAQAAPADFSGTADVNGCSGSVVRMPGSRDGDKALVLTNGHCYEHNRPYPDEVLVDQPSHRLFELLDASGNSIAGEHAAKALYVTMTGTDIALYQLGSTYADLVRKGVRPLTVSAERPAAGKEIRVVSGSRKQIFSCEVDALAYRVLETGYATKDVLRYGPECDTGPGTSGSPVLDAASGQVVAINNTSNREGGQCTLDNPCEMDRNGHITVHKGRGYGTQTYWLATCFGPGTRLDLDRKGCLLPRPDRR</sequence>
<dbReference type="EMBL" id="JAGIOO010000001">
    <property type="protein sequence ID" value="MBP2478647.1"/>
    <property type="molecule type" value="Genomic_DNA"/>
</dbReference>
<dbReference type="InterPro" id="IPR043504">
    <property type="entry name" value="Peptidase_S1_PA_chymotrypsin"/>
</dbReference>
<evidence type="ECO:0008006" key="4">
    <source>
        <dbReference type="Google" id="ProtNLM"/>
    </source>
</evidence>
<gene>
    <name evidence="2" type="ORF">JOF53_007519</name>
</gene>
<protein>
    <recommendedName>
        <fullName evidence="4">V8-like Glu-specific endopeptidase</fullName>
    </recommendedName>
</protein>
<feature type="signal peptide" evidence="1">
    <location>
        <begin position="1"/>
        <end position="23"/>
    </location>
</feature>
<evidence type="ECO:0000313" key="3">
    <source>
        <dbReference type="Proteomes" id="UP001519363"/>
    </source>
</evidence>
<keyword evidence="1" id="KW-0732">Signal</keyword>
<organism evidence="2 3">
    <name type="scientific">Crossiella equi</name>
    <dbReference type="NCBI Taxonomy" id="130796"/>
    <lineage>
        <taxon>Bacteria</taxon>
        <taxon>Bacillati</taxon>
        <taxon>Actinomycetota</taxon>
        <taxon>Actinomycetes</taxon>
        <taxon>Pseudonocardiales</taxon>
        <taxon>Pseudonocardiaceae</taxon>
        <taxon>Crossiella</taxon>
    </lineage>
</organism>
<dbReference type="RefSeq" id="WP_209707628.1">
    <property type="nucleotide sequence ID" value="NZ_JAGIOO010000001.1"/>
</dbReference>
<accession>A0ABS5AQH3</accession>
<evidence type="ECO:0000313" key="2">
    <source>
        <dbReference type="EMBL" id="MBP2478647.1"/>
    </source>
</evidence>
<proteinExistence type="predicted"/>
<evidence type="ECO:0000256" key="1">
    <source>
        <dbReference type="SAM" id="SignalP"/>
    </source>
</evidence>
<dbReference type="InterPro" id="IPR009003">
    <property type="entry name" value="Peptidase_S1_PA"/>
</dbReference>
<keyword evidence="3" id="KW-1185">Reference proteome</keyword>